<organism evidence="2 3">
    <name type="scientific">Rhizophlyctis rosea</name>
    <dbReference type="NCBI Taxonomy" id="64517"/>
    <lineage>
        <taxon>Eukaryota</taxon>
        <taxon>Fungi</taxon>
        <taxon>Fungi incertae sedis</taxon>
        <taxon>Chytridiomycota</taxon>
        <taxon>Chytridiomycota incertae sedis</taxon>
        <taxon>Chytridiomycetes</taxon>
        <taxon>Rhizophlyctidales</taxon>
        <taxon>Rhizophlyctidaceae</taxon>
        <taxon>Rhizophlyctis</taxon>
    </lineage>
</organism>
<dbReference type="GO" id="GO:0001164">
    <property type="term" value="F:RNA polymerase I core promoter sequence-specific DNA binding"/>
    <property type="evidence" value="ECO:0007669"/>
    <property type="project" value="TreeGrafter"/>
</dbReference>
<evidence type="ECO:0000313" key="2">
    <source>
        <dbReference type="EMBL" id="KAJ3043730.1"/>
    </source>
</evidence>
<dbReference type="EMBL" id="JADGJD010001339">
    <property type="protein sequence ID" value="KAJ3043730.1"/>
    <property type="molecule type" value="Genomic_DNA"/>
</dbReference>
<feature type="domain" description="TAF1C beta-propeller" evidence="1">
    <location>
        <begin position="214"/>
        <end position="293"/>
    </location>
</feature>
<name>A0AAD5S463_9FUNG</name>
<sequence>MHLADEKNLDFHFQTDFAPECIWHPTTNPLKVTPREKAWDLAELQKSNETTMISYYEGNHYDAFVPRTLLREHIAESIESEQQNRQYDPFTGNLINVFESPSNTTPATLAYVGGEDNSSLNFTPISPGQNKGIDWIFEFAKSTTLNFKSSILDIQSSKAPQGSDITSLHAIRGHGFISVIGGSQTSPPLDSTEAATLDANDENHFDSIPSWEYHMIDSVQLRERPACMTFTPHLPGEAAVVTERGKVCLWDLKGGGERIRYHGGPETVVETEYSKRWRACQYAAHPRTLIVAQWDRV</sequence>
<dbReference type="PANTHER" id="PTHR15319:SF1">
    <property type="entry name" value="TATA BOX-BINDING PROTEIN-ASSOCIATED FACTOR RNA POLYMERASE I SUBUNIT C"/>
    <property type="match status" value="1"/>
</dbReference>
<dbReference type="InterPro" id="IPR038801">
    <property type="entry name" value="TAF1C"/>
</dbReference>
<comment type="caution">
    <text evidence="2">The sequence shown here is derived from an EMBL/GenBank/DDBJ whole genome shotgun (WGS) entry which is preliminary data.</text>
</comment>
<evidence type="ECO:0000259" key="1">
    <source>
        <dbReference type="Pfam" id="PF20641"/>
    </source>
</evidence>
<reference evidence="2" key="1">
    <citation type="submission" date="2020-05" db="EMBL/GenBank/DDBJ databases">
        <title>Phylogenomic resolution of chytrid fungi.</title>
        <authorList>
            <person name="Stajich J.E."/>
            <person name="Amses K."/>
            <person name="Simmons R."/>
            <person name="Seto K."/>
            <person name="Myers J."/>
            <person name="Bonds A."/>
            <person name="Quandt C.A."/>
            <person name="Barry K."/>
            <person name="Liu P."/>
            <person name="Grigoriev I."/>
            <person name="Longcore J.E."/>
            <person name="James T.Y."/>
        </authorList>
    </citation>
    <scope>NUCLEOTIDE SEQUENCE</scope>
    <source>
        <strain evidence="2">JEL0318</strain>
    </source>
</reference>
<dbReference type="PANTHER" id="PTHR15319">
    <property type="entry name" value="TATA BOX-BINDING PROTEIN ASSOCIATED FACTOR RNA POLYMERASE I SUBUNIT C"/>
    <property type="match status" value="1"/>
</dbReference>
<dbReference type="Pfam" id="PF20641">
    <property type="entry name" value="TAF1C_beta-prop"/>
    <property type="match status" value="1"/>
</dbReference>
<gene>
    <name evidence="2" type="primary">TAF1C</name>
    <name evidence="2" type="ORF">HK097_001670</name>
</gene>
<dbReference type="AlphaFoldDB" id="A0AAD5S463"/>
<keyword evidence="3" id="KW-1185">Reference proteome</keyword>
<protein>
    <submittedName>
        <fullName evidence="2">TATA box-binding protein-associated factor RNA polymerase I subunit C</fullName>
    </submittedName>
</protein>
<dbReference type="Proteomes" id="UP001212841">
    <property type="component" value="Unassembled WGS sequence"/>
</dbReference>
<accession>A0AAD5S463</accession>
<dbReference type="GO" id="GO:0001650">
    <property type="term" value="C:fibrillar center"/>
    <property type="evidence" value="ECO:0007669"/>
    <property type="project" value="TreeGrafter"/>
</dbReference>
<dbReference type="InterPro" id="IPR049087">
    <property type="entry name" value="TAF1C_beta-prop"/>
</dbReference>
<feature type="non-terminal residue" evidence="2">
    <location>
        <position position="297"/>
    </location>
</feature>
<evidence type="ECO:0000313" key="3">
    <source>
        <dbReference type="Proteomes" id="UP001212841"/>
    </source>
</evidence>
<proteinExistence type="predicted"/>